<organism evidence="2 3">
    <name type="scientific">Pleurodeles waltl</name>
    <name type="common">Iberian ribbed newt</name>
    <dbReference type="NCBI Taxonomy" id="8319"/>
    <lineage>
        <taxon>Eukaryota</taxon>
        <taxon>Metazoa</taxon>
        <taxon>Chordata</taxon>
        <taxon>Craniata</taxon>
        <taxon>Vertebrata</taxon>
        <taxon>Euteleostomi</taxon>
        <taxon>Amphibia</taxon>
        <taxon>Batrachia</taxon>
        <taxon>Caudata</taxon>
        <taxon>Salamandroidea</taxon>
        <taxon>Salamandridae</taxon>
        <taxon>Pleurodelinae</taxon>
        <taxon>Pleurodeles</taxon>
    </lineage>
</organism>
<comment type="caution">
    <text evidence="2">The sequence shown here is derived from an EMBL/GenBank/DDBJ whole genome shotgun (WGS) entry which is preliminary data.</text>
</comment>
<dbReference type="AlphaFoldDB" id="A0AAV7LL57"/>
<feature type="region of interest" description="Disordered" evidence="1">
    <location>
        <begin position="64"/>
        <end position="117"/>
    </location>
</feature>
<dbReference type="EMBL" id="JANPWB010000015">
    <property type="protein sequence ID" value="KAJ1092340.1"/>
    <property type="molecule type" value="Genomic_DNA"/>
</dbReference>
<feature type="region of interest" description="Disordered" evidence="1">
    <location>
        <begin position="1"/>
        <end position="50"/>
    </location>
</feature>
<evidence type="ECO:0000256" key="1">
    <source>
        <dbReference type="SAM" id="MobiDB-lite"/>
    </source>
</evidence>
<evidence type="ECO:0000313" key="2">
    <source>
        <dbReference type="EMBL" id="KAJ1092340.1"/>
    </source>
</evidence>
<protein>
    <submittedName>
        <fullName evidence="2">Uncharacterized protein</fullName>
    </submittedName>
</protein>
<name>A0AAV7LL57_PLEWA</name>
<reference evidence="2" key="1">
    <citation type="journal article" date="2022" name="bioRxiv">
        <title>Sequencing and chromosome-scale assembly of the giantPleurodeles waltlgenome.</title>
        <authorList>
            <person name="Brown T."/>
            <person name="Elewa A."/>
            <person name="Iarovenko S."/>
            <person name="Subramanian E."/>
            <person name="Araus A.J."/>
            <person name="Petzold A."/>
            <person name="Susuki M."/>
            <person name="Suzuki K.-i.T."/>
            <person name="Hayashi T."/>
            <person name="Toyoda A."/>
            <person name="Oliveira C."/>
            <person name="Osipova E."/>
            <person name="Leigh N.D."/>
            <person name="Simon A."/>
            <person name="Yun M.H."/>
        </authorList>
    </citation>
    <scope>NUCLEOTIDE SEQUENCE</scope>
    <source>
        <strain evidence="2">20211129_DDA</strain>
        <tissue evidence="2">Liver</tissue>
    </source>
</reference>
<evidence type="ECO:0000313" key="3">
    <source>
        <dbReference type="Proteomes" id="UP001066276"/>
    </source>
</evidence>
<keyword evidence="3" id="KW-1185">Reference proteome</keyword>
<accession>A0AAV7LL57</accession>
<sequence length="117" mass="12771">MLDAVARVKSRHHWRSIAGTSSIEDAPRYPRDTLRGAEGPVEPSRDGLPNPEVLLAFAVRTGEDAAAGFKDPHHQGKRQQPAEDNASGSPGDEDNAQEKDHCRLLTQGIRNQEEAPL</sequence>
<feature type="compositionally biased region" description="Basic and acidic residues" evidence="1">
    <location>
        <begin position="25"/>
        <end position="35"/>
    </location>
</feature>
<proteinExistence type="predicted"/>
<dbReference type="Proteomes" id="UP001066276">
    <property type="component" value="Chromosome 11"/>
</dbReference>
<gene>
    <name evidence="2" type="ORF">NDU88_005451</name>
</gene>